<dbReference type="KEGG" id="poz:I0K15_02555"/>
<accession>A0A7S9QDZ3</accession>
<dbReference type="AlphaFoldDB" id="A0A7S9QDZ3"/>
<keyword evidence="2" id="KW-0378">Hydrolase</keyword>
<dbReference type="InterPro" id="IPR022742">
    <property type="entry name" value="Hydrolase_4"/>
</dbReference>
<dbReference type="SUPFAM" id="SSF53474">
    <property type="entry name" value="alpha/beta-Hydrolases"/>
    <property type="match status" value="1"/>
</dbReference>
<evidence type="ECO:0000259" key="1">
    <source>
        <dbReference type="Pfam" id="PF12146"/>
    </source>
</evidence>
<dbReference type="GO" id="GO:0016787">
    <property type="term" value="F:hydrolase activity"/>
    <property type="evidence" value="ECO:0007669"/>
    <property type="project" value="UniProtKB-KW"/>
</dbReference>
<dbReference type="Gene3D" id="3.40.50.1820">
    <property type="entry name" value="alpha/beta hydrolase"/>
    <property type="match status" value="1"/>
</dbReference>
<name>A0A7S9QDZ3_9RHOB</name>
<evidence type="ECO:0000313" key="3">
    <source>
        <dbReference type="Proteomes" id="UP000594800"/>
    </source>
</evidence>
<feature type="domain" description="Serine aminopeptidase S33" evidence="1">
    <location>
        <begin position="78"/>
        <end position="278"/>
    </location>
</feature>
<keyword evidence="3" id="KW-1185">Reference proteome</keyword>
<reference evidence="2 3" key="1">
    <citation type="submission" date="2020-11" db="EMBL/GenBank/DDBJ databases">
        <title>Description of Pontivivens ytuae sp. nov. isolated from deep sea sediment of Mariana Trench.</title>
        <authorList>
            <person name="Wang Z."/>
            <person name="Sun Q.-L."/>
            <person name="Xu X.-D."/>
            <person name="Tang Y.-Z."/>
            <person name="Zhang J."/>
        </authorList>
    </citation>
    <scope>NUCLEOTIDE SEQUENCE [LARGE SCALE GENOMIC DNA]</scope>
    <source>
        <strain evidence="2 3">MT2928</strain>
    </source>
</reference>
<dbReference type="Pfam" id="PF12146">
    <property type="entry name" value="Hydrolase_4"/>
    <property type="match status" value="1"/>
</dbReference>
<evidence type="ECO:0000313" key="2">
    <source>
        <dbReference type="EMBL" id="QPH54681.1"/>
    </source>
</evidence>
<dbReference type="Proteomes" id="UP000594800">
    <property type="component" value="Chromosome"/>
</dbReference>
<gene>
    <name evidence="2" type="ORF">I0K15_02555</name>
</gene>
<organism evidence="2 3">
    <name type="scientific">Pontivivens ytuae</name>
    <dbReference type="NCBI Taxonomy" id="2789856"/>
    <lineage>
        <taxon>Bacteria</taxon>
        <taxon>Pseudomonadati</taxon>
        <taxon>Pseudomonadota</taxon>
        <taxon>Alphaproteobacteria</taxon>
        <taxon>Rhodobacterales</taxon>
        <taxon>Paracoccaceae</taxon>
        <taxon>Pontivivens</taxon>
    </lineage>
</organism>
<proteinExistence type="predicted"/>
<dbReference type="InterPro" id="IPR029058">
    <property type="entry name" value="AB_hydrolase_fold"/>
</dbReference>
<sequence>MRRAAKVFIVIAAFVVALLLLGPREPAGGEITFAASQVGADVDGYLAAREAVFGDIVEGAEKRVIWAGAPGARTPLSIVYLHGFSATSEEIRPVPDNVAAALGANLYYARLAGHGRGGDALAEATVADWLNDYAEAVEIGARLGERVLVLATSTGATVAMQGHFEDEIDDDAVAGFAMVSPNFGLANPLGGLLTLPFARQWVPVVAGEERSFATKNEAHARYWTATYPTVAVLPMAASVQATVQLAYEDADVPALFVFSDADQVVDAARTRAVAADWGAAVTIVNPEPGEGDDPFAHVIAGDIMSPGLTDEVTAAVVQWAGGL</sequence>
<dbReference type="RefSeq" id="WP_196103889.1">
    <property type="nucleotide sequence ID" value="NZ_CP064942.1"/>
</dbReference>
<dbReference type="EMBL" id="CP064942">
    <property type="protein sequence ID" value="QPH54681.1"/>
    <property type="molecule type" value="Genomic_DNA"/>
</dbReference>
<protein>
    <submittedName>
        <fullName evidence="2">Alpha/beta hydrolase</fullName>
    </submittedName>
</protein>